<feature type="compositionally biased region" description="Basic and acidic residues" evidence="1">
    <location>
        <begin position="1"/>
        <end position="11"/>
    </location>
</feature>
<accession>A0A9J5Y792</accession>
<reference evidence="2 3" key="1">
    <citation type="submission" date="2020-09" db="EMBL/GenBank/DDBJ databases">
        <title>De no assembly of potato wild relative species, Solanum commersonii.</title>
        <authorList>
            <person name="Cho K."/>
        </authorList>
    </citation>
    <scope>NUCLEOTIDE SEQUENCE [LARGE SCALE GENOMIC DNA]</scope>
    <source>
        <strain evidence="2">LZ3.2</strain>
        <tissue evidence="2">Leaf</tissue>
    </source>
</reference>
<dbReference type="Proteomes" id="UP000824120">
    <property type="component" value="Chromosome 7"/>
</dbReference>
<sequence length="335" mass="34566">MRQVGKGEDRTCSSGGQGLAGQIPMPDPSLAPQGEVPRVLGFCCLCCRPSARAFVFDIHFLIVLHLPSRKKDSNPFLLFTLHENSLRVGRGVGARRPEKEGLGAQSLEVPRGKKGRGLGAQRLEVLRGGGDLEVTGEGPRGTMPRGTVPRGPARATRGNQGKRGASGHGGARSRGKRGRTLGPGGVTKGRPPEVGSWGGHLEAWCLEVPEGAGASGNGASRSRIGRGGLGARCLEVPGRGARRGPSPGPRGAWPRGACRRSLEGGLGNEVAMVRGPGGALGNGAGEVPGGRDREWHPCLEGASGLEVPKSEDLGNAADIPRGSSGTTPVASIRRF</sequence>
<evidence type="ECO:0000256" key="1">
    <source>
        <dbReference type="SAM" id="MobiDB-lite"/>
    </source>
</evidence>
<feature type="region of interest" description="Disordered" evidence="1">
    <location>
        <begin position="273"/>
        <end position="335"/>
    </location>
</feature>
<feature type="region of interest" description="Disordered" evidence="1">
    <location>
        <begin position="129"/>
        <end position="196"/>
    </location>
</feature>
<feature type="region of interest" description="Disordered" evidence="1">
    <location>
        <begin position="1"/>
        <end position="30"/>
    </location>
</feature>
<proteinExistence type="predicted"/>
<feature type="region of interest" description="Disordered" evidence="1">
    <location>
        <begin position="235"/>
        <end position="257"/>
    </location>
</feature>
<dbReference type="EMBL" id="JACXVP010000007">
    <property type="protein sequence ID" value="KAG5596555.1"/>
    <property type="molecule type" value="Genomic_DNA"/>
</dbReference>
<feature type="compositionally biased region" description="Gly residues" evidence="1">
    <location>
        <begin position="275"/>
        <end position="288"/>
    </location>
</feature>
<protein>
    <submittedName>
        <fullName evidence="2">Uncharacterized protein</fullName>
    </submittedName>
</protein>
<evidence type="ECO:0000313" key="3">
    <source>
        <dbReference type="Proteomes" id="UP000824120"/>
    </source>
</evidence>
<comment type="caution">
    <text evidence="2">The sequence shown here is derived from an EMBL/GenBank/DDBJ whole genome shotgun (WGS) entry which is preliminary data.</text>
</comment>
<organism evidence="2 3">
    <name type="scientific">Solanum commersonii</name>
    <name type="common">Commerson's wild potato</name>
    <name type="synonym">Commerson's nightshade</name>
    <dbReference type="NCBI Taxonomy" id="4109"/>
    <lineage>
        <taxon>Eukaryota</taxon>
        <taxon>Viridiplantae</taxon>
        <taxon>Streptophyta</taxon>
        <taxon>Embryophyta</taxon>
        <taxon>Tracheophyta</taxon>
        <taxon>Spermatophyta</taxon>
        <taxon>Magnoliopsida</taxon>
        <taxon>eudicotyledons</taxon>
        <taxon>Gunneridae</taxon>
        <taxon>Pentapetalae</taxon>
        <taxon>asterids</taxon>
        <taxon>lamiids</taxon>
        <taxon>Solanales</taxon>
        <taxon>Solanaceae</taxon>
        <taxon>Solanoideae</taxon>
        <taxon>Solaneae</taxon>
        <taxon>Solanum</taxon>
    </lineage>
</organism>
<evidence type="ECO:0000313" key="2">
    <source>
        <dbReference type="EMBL" id="KAG5596555.1"/>
    </source>
</evidence>
<dbReference type="AlphaFoldDB" id="A0A9J5Y792"/>
<feature type="compositionally biased region" description="Low complexity" evidence="1">
    <location>
        <begin position="237"/>
        <end position="256"/>
    </location>
</feature>
<gene>
    <name evidence="2" type="ORF">H5410_037787</name>
</gene>
<keyword evidence="3" id="KW-1185">Reference proteome</keyword>
<name>A0A9J5Y792_SOLCO</name>